<protein>
    <recommendedName>
        <fullName evidence="4">PRKR-interacting protein 1</fullName>
    </recommendedName>
</protein>
<proteinExistence type="predicted"/>
<dbReference type="PANTHER" id="PTHR13507">
    <property type="entry name" value="PRKR-INTERACTING PROTEIN 1"/>
    <property type="match status" value="1"/>
</dbReference>
<dbReference type="PANTHER" id="PTHR13507:SF0">
    <property type="entry name" value="PRKR-INTERACTING PROTEIN 1"/>
    <property type="match status" value="1"/>
</dbReference>
<feature type="compositionally biased region" description="Basic residues" evidence="1">
    <location>
        <begin position="115"/>
        <end position="127"/>
    </location>
</feature>
<organism evidence="2 3">
    <name type="scientific">Malassezia brasiliensis</name>
    <dbReference type="NCBI Taxonomy" id="1821822"/>
    <lineage>
        <taxon>Eukaryota</taxon>
        <taxon>Fungi</taxon>
        <taxon>Dikarya</taxon>
        <taxon>Basidiomycota</taxon>
        <taxon>Ustilaginomycotina</taxon>
        <taxon>Malasseziomycetes</taxon>
        <taxon>Malasseziales</taxon>
        <taxon>Malasseziaceae</taxon>
        <taxon>Malassezia</taxon>
    </lineage>
</organism>
<dbReference type="AlphaFoldDB" id="A0AAF0IQ26"/>
<dbReference type="EMBL" id="CP119952">
    <property type="protein sequence ID" value="WFC95595.1"/>
    <property type="molecule type" value="Genomic_DNA"/>
</dbReference>
<dbReference type="Proteomes" id="UP001216638">
    <property type="component" value="Chromosome 2"/>
</dbReference>
<dbReference type="GO" id="GO:0005730">
    <property type="term" value="C:nucleolus"/>
    <property type="evidence" value="ECO:0007669"/>
    <property type="project" value="TreeGrafter"/>
</dbReference>
<feature type="compositionally biased region" description="Basic and acidic residues" evidence="1">
    <location>
        <begin position="34"/>
        <end position="47"/>
    </location>
</feature>
<evidence type="ECO:0008006" key="4">
    <source>
        <dbReference type="Google" id="ProtNLM"/>
    </source>
</evidence>
<dbReference type="GO" id="GO:0003725">
    <property type="term" value="F:double-stranded RNA binding"/>
    <property type="evidence" value="ECO:0007669"/>
    <property type="project" value="InterPro"/>
</dbReference>
<dbReference type="GO" id="GO:0004860">
    <property type="term" value="F:protein kinase inhibitor activity"/>
    <property type="evidence" value="ECO:0007669"/>
    <property type="project" value="TreeGrafter"/>
</dbReference>
<feature type="region of interest" description="Disordered" evidence="1">
    <location>
        <begin position="27"/>
        <end position="67"/>
    </location>
</feature>
<sequence length="210" mass="22617">MAPDAPPGGAKRAKYTPMGMQAAALERLMQNPDKPVKLPEPPQEKAIRPPPEMVPNVNSSTAGAGSGEFHVYTQARQREYERLGILAEKAEREKQHAEFRERQEQLAAEDERKTSKNRARREKKKQAQLRAKQAGTADDVPRKRKWDGTPEAGSAAKEAPAPESTAAPGDTSHPSDPEAPPGKSVPVGEHMEATRGSASPPPNGASAQVP</sequence>
<feature type="compositionally biased region" description="Basic and acidic residues" evidence="1">
    <location>
        <begin position="90"/>
        <end position="114"/>
    </location>
</feature>
<keyword evidence="3" id="KW-1185">Reference proteome</keyword>
<feature type="region of interest" description="Disordered" evidence="1">
    <location>
        <begin position="1"/>
        <end position="20"/>
    </location>
</feature>
<reference evidence="2" key="1">
    <citation type="submission" date="2023-03" db="EMBL/GenBank/DDBJ databases">
        <title>Mating type loci evolution in Malassezia.</title>
        <authorList>
            <person name="Coelho M.A."/>
        </authorList>
    </citation>
    <scope>NUCLEOTIDE SEQUENCE</scope>
    <source>
        <strain evidence="2">CBS 14135</strain>
    </source>
</reference>
<evidence type="ECO:0000313" key="2">
    <source>
        <dbReference type="EMBL" id="WFC95595.1"/>
    </source>
</evidence>
<feature type="region of interest" description="Disordered" evidence="1">
    <location>
        <begin position="90"/>
        <end position="210"/>
    </location>
</feature>
<dbReference type="Pfam" id="PF06658">
    <property type="entry name" value="DUF1168"/>
    <property type="match status" value="1"/>
</dbReference>
<name>A0AAF0IQ26_9BASI</name>
<dbReference type="GO" id="GO:0019901">
    <property type="term" value="F:protein kinase binding"/>
    <property type="evidence" value="ECO:0007669"/>
    <property type="project" value="TreeGrafter"/>
</dbReference>
<accession>A0AAF0IQ26</accession>
<evidence type="ECO:0000313" key="3">
    <source>
        <dbReference type="Proteomes" id="UP001216638"/>
    </source>
</evidence>
<dbReference type="InterPro" id="IPR009548">
    <property type="entry name" value="Prkrip1"/>
</dbReference>
<gene>
    <name evidence="2" type="ORF">MBRA1_002246</name>
</gene>
<evidence type="ECO:0000256" key="1">
    <source>
        <dbReference type="SAM" id="MobiDB-lite"/>
    </source>
</evidence>